<keyword evidence="3" id="KW-0804">Transcription</keyword>
<comment type="caution">
    <text evidence="5">The sequence shown here is derived from an EMBL/GenBank/DDBJ whole genome shotgun (WGS) entry which is preliminary data.</text>
</comment>
<dbReference type="InterPro" id="IPR000835">
    <property type="entry name" value="HTH_MarR-typ"/>
</dbReference>
<dbReference type="GO" id="GO:0003677">
    <property type="term" value="F:DNA binding"/>
    <property type="evidence" value="ECO:0007669"/>
    <property type="project" value="UniProtKB-KW"/>
</dbReference>
<dbReference type="InterPro" id="IPR036390">
    <property type="entry name" value="WH_DNA-bd_sf"/>
</dbReference>
<dbReference type="EMBL" id="QVEP01000051">
    <property type="protein sequence ID" value="RGB74754.1"/>
    <property type="molecule type" value="Genomic_DNA"/>
</dbReference>
<accession>A0A3E2TFS5</accession>
<dbReference type="PRINTS" id="PR00598">
    <property type="entry name" value="HTHMARR"/>
</dbReference>
<evidence type="ECO:0000259" key="4">
    <source>
        <dbReference type="PROSITE" id="PS50995"/>
    </source>
</evidence>
<dbReference type="PANTHER" id="PTHR42756:SF1">
    <property type="entry name" value="TRANSCRIPTIONAL REPRESSOR OF EMRAB OPERON"/>
    <property type="match status" value="1"/>
</dbReference>
<dbReference type="Pfam" id="PF01047">
    <property type="entry name" value="MarR"/>
    <property type="match status" value="1"/>
</dbReference>
<evidence type="ECO:0000256" key="1">
    <source>
        <dbReference type="ARBA" id="ARBA00023015"/>
    </source>
</evidence>
<name>A0A3E2TFS5_9FIRM</name>
<evidence type="ECO:0000313" key="5">
    <source>
        <dbReference type="EMBL" id="RGB74754.1"/>
    </source>
</evidence>
<evidence type="ECO:0000256" key="3">
    <source>
        <dbReference type="ARBA" id="ARBA00023163"/>
    </source>
</evidence>
<evidence type="ECO:0000313" key="6">
    <source>
        <dbReference type="Proteomes" id="UP000260773"/>
    </source>
</evidence>
<evidence type="ECO:0000256" key="2">
    <source>
        <dbReference type="ARBA" id="ARBA00023125"/>
    </source>
</evidence>
<organism evidence="5 6">
    <name type="scientific">Coprococcus catus</name>
    <dbReference type="NCBI Taxonomy" id="116085"/>
    <lineage>
        <taxon>Bacteria</taxon>
        <taxon>Bacillati</taxon>
        <taxon>Bacillota</taxon>
        <taxon>Clostridia</taxon>
        <taxon>Lachnospirales</taxon>
        <taxon>Lachnospiraceae</taxon>
        <taxon>Coprococcus</taxon>
    </lineage>
</organism>
<dbReference type="PROSITE" id="PS50995">
    <property type="entry name" value="HTH_MARR_2"/>
    <property type="match status" value="1"/>
</dbReference>
<dbReference type="SUPFAM" id="SSF46785">
    <property type="entry name" value="Winged helix' DNA-binding domain"/>
    <property type="match status" value="1"/>
</dbReference>
<sequence length="150" mass="16969">MKRNEHMFGETLHCGELIKRLNDALGRKANNTLMCNDVTLSQIKVLATISEAADETITLKELEKHFEVKQATMAGIAARLEKNGMIEGFYDSNDKRIKHVKLTAKGEEICKTARASMDENERELLKALNDDEKGQLRNLLQKVYDSIKSC</sequence>
<proteinExistence type="predicted"/>
<protein>
    <submittedName>
        <fullName evidence="5">MarR family transcriptional regulator</fullName>
    </submittedName>
</protein>
<keyword evidence="2" id="KW-0238">DNA-binding</keyword>
<dbReference type="GO" id="GO:0003700">
    <property type="term" value="F:DNA-binding transcription factor activity"/>
    <property type="evidence" value="ECO:0007669"/>
    <property type="project" value="InterPro"/>
</dbReference>
<dbReference type="InterPro" id="IPR036388">
    <property type="entry name" value="WH-like_DNA-bd_sf"/>
</dbReference>
<dbReference type="Gene3D" id="1.10.10.10">
    <property type="entry name" value="Winged helix-like DNA-binding domain superfamily/Winged helix DNA-binding domain"/>
    <property type="match status" value="1"/>
</dbReference>
<dbReference type="PANTHER" id="PTHR42756">
    <property type="entry name" value="TRANSCRIPTIONAL REGULATOR, MARR"/>
    <property type="match status" value="1"/>
</dbReference>
<dbReference type="AlphaFoldDB" id="A0A3E2TFS5"/>
<dbReference type="SMART" id="SM00347">
    <property type="entry name" value="HTH_MARR"/>
    <property type="match status" value="1"/>
</dbReference>
<reference evidence="5 6" key="1">
    <citation type="submission" date="2018-08" db="EMBL/GenBank/DDBJ databases">
        <title>A genome reference for cultivated species of the human gut microbiota.</title>
        <authorList>
            <person name="Zou Y."/>
            <person name="Xue W."/>
            <person name="Luo G."/>
        </authorList>
    </citation>
    <scope>NUCLEOTIDE SEQUENCE [LARGE SCALE GENOMIC DNA]</scope>
    <source>
        <strain evidence="5 6">AF45-17</strain>
    </source>
</reference>
<dbReference type="Proteomes" id="UP000260773">
    <property type="component" value="Unassembled WGS sequence"/>
</dbReference>
<feature type="domain" description="HTH marR-type" evidence="4">
    <location>
        <begin position="11"/>
        <end position="145"/>
    </location>
</feature>
<gene>
    <name evidence="5" type="ORF">DW070_14570</name>
</gene>
<keyword evidence="1" id="KW-0805">Transcription regulation</keyword>